<dbReference type="PANTHER" id="PTHR37531:SF1">
    <property type="entry name" value="HEME EXPORTER PROTEIN D"/>
    <property type="match status" value="1"/>
</dbReference>
<dbReference type="Proteomes" id="UP000242847">
    <property type="component" value="Unassembled WGS sequence"/>
</dbReference>
<evidence type="ECO:0000313" key="14">
    <source>
        <dbReference type="Proteomes" id="UP000242847"/>
    </source>
</evidence>
<accession>A0A1S8DHP6</accession>
<evidence type="ECO:0000256" key="12">
    <source>
        <dbReference type="RuleBase" id="RU363101"/>
    </source>
</evidence>
<evidence type="ECO:0000256" key="11">
    <source>
        <dbReference type="ARBA" id="ARBA00023136"/>
    </source>
</evidence>
<keyword evidence="11 12" id="KW-0472">Membrane</keyword>
<keyword evidence="7 12" id="KW-0997">Cell inner membrane</keyword>
<keyword evidence="6 12" id="KW-1003">Cell membrane</keyword>
<dbReference type="GO" id="GO:0017004">
    <property type="term" value="P:cytochrome complex assembly"/>
    <property type="evidence" value="ECO:0007669"/>
    <property type="project" value="UniProtKB-KW"/>
</dbReference>
<dbReference type="GO" id="GO:0005886">
    <property type="term" value="C:plasma membrane"/>
    <property type="evidence" value="ECO:0007669"/>
    <property type="project" value="UniProtKB-SubCell"/>
</dbReference>
<feature type="transmembrane region" description="Helical" evidence="12">
    <location>
        <begin position="20"/>
        <end position="42"/>
    </location>
</feature>
<reference evidence="13 14" key="1">
    <citation type="submission" date="2017-01" db="EMBL/GenBank/DDBJ databases">
        <title>Draft genome sequence of Pseudomonas pachastrellae type strain CCUG 46540T from a deep sea.</title>
        <authorList>
            <person name="Gomila M."/>
            <person name="Mulet M."/>
            <person name="Lalucat J."/>
            <person name="Garcia-Valdes E."/>
        </authorList>
    </citation>
    <scope>NUCLEOTIDE SEQUENCE [LARGE SCALE GENOMIC DNA]</scope>
    <source>
        <strain evidence="13 14">CCUG 46540</strain>
    </source>
</reference>
<keyword evidence="10 12" id="KW-1133">Transmembrane helix</keyword>
<dbReference type="EMBL" id="MUBC01000017">
    <property type="protein sequence ID" value="ONM44120.1"/>
    <property type="molecule type" value="Genomic_DNA"/>
</dbReference>
<dbReference type="PANTHER" id="PTHR37531">
    <property type="entry name" value="HEME EXPORTER PROTEIN D"/>
    <property type="match status" value="1"/>
</dbReference>
<gene>
    <name evidence="13" type="ORF">BXT89_09405</name>
</gene>
<evidence type="ECO:0000256" key="10">
    <source>
        <dbReference type="ARBA" id="ARBA00022989"/>
    </source>
</evidence>
<evidence type="ECO:0000256" key="6">
    <source>
        <dbReference type="ARBA" id="ARBA00022475"/>
    </source>
</evidence>
<dbReference type="InterPro" id="IPR007078">
    <property type="entry name" value="Haem_export_protD_CcmD"/>
</dbReference>
<dbReference type="InterPro" id="IPR052075">
    <property type="entry name" value="Heme_exporter_D"/>
</dbReference>
<comment type="function">
    <text evidence="1 12">Required for the export of heme to the periplasm for the biogenesis of c-type cytochromes.</text>
</comment>
<name>A0A1S8DHP6_9GAMM</name>
<dbReference type="NCBIfam" id="TIGR03141">
    <property type="entry name" value="cytochro_ccmD"/>
    <property type="match status" value="1"/>
</dbReference>
<evidence type="ECO:0000256" key="8">
    <source>
        <dbReference type="ARBA" id="ARBA00022692"/>
    </source>
</evidence>
<evidence type="ECO:0000256" key="4">
    <source>
        <dbReference type="ARBA" id="ARBA00016461"/>
    </source>
</evidence>
<evidence type="ECO:0000256" key="7">
    <source>
        <dbReference type="ARBA" id="ARBA00022519"/>
    </source>
</evidence>
<keyword evidence="9 12" id="KW-0201">Cytochrome c-type biogenesis</keyword>
<dbReference type="GO" id="GO:1903607">
    <property type="term" value="P:cytochrome c biosynthetic process"/>
    <property type="evidence" value="ECO:0007669"/>
    <property type="project" value="TreeGrafter"/>
</dbReference>
<organism evidence="13 14">
    <name type="scientific">Halopseudomonas pachastrellae</name>
    <dbReference type="NCBI Taxonomy" id="254161"/>
    <lineage>
        <taxon>Bacteria</taxon>
        <taxon>Pseudomonadati</taxon>
        <taxon>Pseudomonadota</taxon>
        <taxon>Gammaproteobacteria</taxon>
        <taxon>Pseudomonadales</taxon>
        <taxon>Pseudomonadaceae</taxon>
        <taxon>Halopseudomonas</taxon>
    </lineage>
</organism>
<proteinExistence type="inferred from homology"/>
<comment type="caution">
    <text evidence="13">The sequence shown here is derived from an EMBL/GenBank/DDBJ whole genome shotgun (WGS) entry which is preliminary data.</text>
</comment>
<keyword evidence="8 12" id="KW-0812">Transmembrane</keyword>
<keyword evidence="14" id="KW-1185">Reference proteome</keyword>
<evidence type="ECO:0000256" key="1">
    <source>
        <dbReference type="ARBA" id="ARBA00002442"/>
    </source>
</evidence>
<dbReference type="STRING" id="254161.SAMN05216256_11659"/>
<evidence type="ECO:0000256" key="9">
    <source>
        <dbReference type="ARBA" id="ARBA00022748"/>
    </source>
</evidence>
<sequence length="55" mass="6293">MSNLTEFFAMGGHGPYVWTAYGLTGAVLILLFLTPILGRRRLVQAEARRRRREET</sequence>
<evidence type="ECO:0000256" key="3">
    <source>
        <dbReference type="ARBA" id="ARBA00008741"/>
    </source>
</evidence>
<dbReference type="RefSeq" id="WP_083727020.1">
    <property type="nucleotide sequence ID" value="NZ_FOUD01000016.1"/>
</dbReference>
<comment type="subcellular location">
    <subcellularLocation>
        <location evidence="2 12">Cell inner membrane</location>
        <topology evidence="2 12">Single-pass membrane protein</topology>
    </subcellularLocation>
</comment>
<keyword evidence="5 12" id="KW-0813">Transport</keyword>
<evidence type="ECO:0000256" key="2">
    <source>
        <dbReference type="ARBA" id="ARBA00004377"/>
    </source>
</evidence>
<protein>
    <recommendedName>
        <fullName evidence="4 12">Heme exporter protein D</fullName>
    </recommendedName>
</protein>
<evidence type="ECO:0000313" key="13">
    <source>
        <dbReference type="EMBL" id="ONM44120.1"/>
    </source>
</evidence>
<dbReference type="Pfam" id="PF04995">
    <property type="entry name" value="CcmD"/>
    <property type="match status" value="1"/>
</dbReference>
<evidence type="ECO:0000256" key="5">
    <source>
        <dbReference type="ARBA" id="ARBA00022448"/>
    </source>
</evidence>
<comment type="similarity">
    <text evidence="3 12">Belongs to the CcmD/CycX/HelD family.</text>
</comment>
<dbReference type="GO" id="GO:0015886">
    <property type="term" value="P:heme transport"/>
    <property type="evidence" value="ECO:0007669"/>
    <property type="project" value="InterPro"/>
</dbReference>
<dbReference type="OrthoDB" id="9815607at2"/>
<dbReference type="AlphaFoldDB" id="A0A1S8DHP6"/>